<evidence type="ECO:0000256" key="1">
    <source>
        <dbReference type="ARBA" id="ARBA00022723"/>
    </source>
</evidence>
<dbReference type="EMBL" id="CCAG010005638">
    <property type="status" value="NOT_ANNOTATED_CDS"/>
    <property type="molecule type" value="Genomic_DNA"/>
</dbReference>
<proteinExistence type="predicted"/>
<evidence type="ECO:0000313" key="2">
    <source>
        <dbReference type="EnsemblMetazoa" id="GMOY005775-PA"/>
    </source>
</evidence>
<dbReference type="Gene3D" id="3.90.780.10">
    <property type="entry name" value="5'-Nucleotidase, C-terminal domain"/>
    <property type="match status" value="1"/>
</dbReference>
<organism evidence="2 3">
    <name type="scientific">Glossina morsitans morsitans</name>
    <name type="common">Savannah tsetse fly</name>
    <dbReference type="NCBI Taxonomy" id="37546"/>
    <lineage>
        <taxon>Eukaryota</taxon>
        <taxon>Metazoa</taxon>
        <taxon>Ecdysozoa</taxon>
        <taxon>Arthropoda</taxon>
        <taxon>Hexapoda</taxon>
        <taxon>Insecta</taxon>
        <taxon>Pterygota</taxon>
        <taxon>Neoptera</taxon>
        <taxon>Endopterygota</taxon>
        <taxon>Diptera</taxon>
        <taxon>Brachycera</taxon>
        <taxon>Muscomorpha</taxon>
        <taxon>Hippoboscoidea</taxon>
        <taxon>Glossinidae</taxon>
        <taxon>Glossina</taxon>
    </lineage>
</organism>
<dbReference type="InterPro" id="IPR006179">
    <property type="entry name" value="5_nucleotidase/apyrase"/>
</dbReference>
<dbReference type="EnsemblMetazoa" id="GMOY005775-RA">
    <property type="protein sequence ID" value="GMOY005775-PA"/>
    <property type="gene ID" value="GMOY005775"/>
</dbReference>
<dbReference type="SUPFAM" id="SSF55816">
    <property type="entry name" value="5'-nucleotidase (syn. UDP-sugar hydrolase), C-terminal domain"/>
    <property type="match status" value="1"/>
</dbReference>
<name>A0A1B0FPD6_GLOMM</name>
<dbReference type="GO" id="GO:0005886">
    <property type="term" value="C:plasma membrane"/>
    <property type="evidence" value="ECO:0007669"/>
    <property type="project" value="TreeGrafter"/>
</dbReference>
<dbReference type="AlphaFoldDB" id="A0A1B0FPD6"/>
<keyword evidence="3" id="KW-1185">Reference proteome</keyword>
<dbReference type="GO" id="GO:0008253">
    <property type="term" value="F:5'-nucleotidase activity"/>
    <property type="evidence" value="ECO:0007669"/>
    <property type="project" value="TreeGrafter"/>
</dbReference>
<accession>A0A1B0FPD6</accession>
<protein>
    <submittedName>
        <fullName evidence="2">Uncharacterized protein</fullName>
    </submittedName>
</protein>
<dbReference type="STRING" id="37546.A0A1B0FPD6"/>
<evidence type="ECO:0000313" key="3">
    <source>
        <dbReference type="Proteomes" id="UP000092444"/>
    </source>
</evidence>
<dbReference type="GO" id="GO:0006196">
    <property type="term" value="P:AMP catabolic process"/>
    <property type="evidence" value="ECO:0007669"/>
    <property type="project" value="TreeGrafter"/>
</dbReference>
<dbReference type="Proteomes" id="UP000092444">
    <property type="component" value="Unassembled WGS sequence"/>
</dbReference>
<dbReference type="PANTHER" id="PTHR11575:SF32">
    <property type="entry name" value="APYRASE-LIKE PROTEIN"/>
    <property type="match status" value="1"/>
</dbReference>
<dbReference type="PANTHER" id="PTHR11575">
    <property type="entry name" value="5'-NUCLEOTIDASE-RELATED"/>
    <property type="match status" value="1"/>
</dbReference>
<reference evidence="2" key="1">
    <citation type="submission" date="2020-05" db="UniProtKB">
        <authorList>
            <consortium name="EnsemblMetazoa"/>
        </authorList>
    </citation>
    <scope>IDENTIFICATION</scope>
    <source>
        <strain evidence="2">Yale</strain>
    </source>
</reference>
<dbReference type="GO" id="GO:0046872">
    <property type="term" value="F:metal ion binding"/>
    <property type="evidence" value="ECO:0007669"/>
    <property type="project" value="UniProtKB-KW"/>
</dbReference>
<dbReference type="VEuPathDB" id="VectorBase:GMOY005775"/>
<dbReference type="PhylomeDB" id="A0A1B0FPD6"/>
<sequence>MFDNPGRTCQFTERGNTSACKQVRCAACSYPRYEPFDKTKTYRIVAPIFLVNGGDGFHMIRDHSTDIQYHQTDLDALLNYTNKTSPIITGIEGRIIINK</sequence>
<keyword evidence="1" id="KW-0479">Metal-binding</keyword>
<dbReference type="InterPro" id="IPR036907">
    <property type="entry name" value="5'-Nucleotdase_C_sf"/>
</dbReference>